<dbReference type="Proteomes" id="UP000298860">
    <property type="component" value="Unassembled WGS sequence"/>
</dbReference>
<sequence length="426" mass="45996">MDLTALAPDELAARRDALRAAHDDLRARGLKLDLTRGKPSAEQLDLSEDLLDLPGTGRHTAPDGTDCRNYGGGLQGLRELREIFAPFVGVPADQLVAMGNSSLALMHDNLVFALLNGTPDGGRWVDSEVAFVCPVPGYDRHFALLDRYGIQAVPVPMTGDGPDMDVVERLVADDPRIKGMWCVPLYSNPTGACYSAETVRRLAAMPTAAPDFRLFWDNAYAVHHLTGTEHTVADVLAEAERAGHPNRPLVFASTSKITFAGSGVAFFGSSPANVAAFLASASKRTIGPDKINHLRHVALLRDAEGLRAHMRRHREIIRPKFELVDELLRKHLDGAVASWTLPQGGYFISLDVLDGCARRTVELAKQAGIAVTPAGATFPGGNDPRDRNIRIAPTYPPTEELTEAITGLALCVQLAEVERLLAGNGR</sequence>
<dbReference type="InterPro" id="IPR024551">
    <property type="entry name" value="AspAT_Ic"/>
</dbReference>
<dbReference type="CDD" id="cd00609">
    <property type="entry name" value="AAT_like"/>
    <property type="match status" value="1"/>
</dbReference>
<reference evidence="2" key="1">
    <citation type="submission" date="2019-04" db="EMBL/GenBank/DDBJ databases">
        <title>Draft genome sequence of Pseudonocardiaceae bacterium SL3-2-4.</title>
        <authorList>
            <person name="Ningsih F."/>
            <person name="Yokota A."/>
            <person name="Sakai Y."/>
            <person name="Nanatani K."/>
            <person name="Yabe S."/>
            <person name="Oetari A."/>
            <person name="Sjamsuridzal W."/>
        </authorList>
    </citation>
    <scope>NUCLEOTIDE SEQUENCE [LARGE SCALE GENOMIC DNA]</scope>
    <source>
        <strain evidence="2">SL3-2-4</strain>
    </source>
</reference>
<dbReference type="EMBL" id="BJFL01000028">
    <property type="protein sequence ID" value="GDY32720.1"/>
    <property type="molecule type" value="Genomic_DNA"/>
</dbReference>
<comment type="caution">
    <text evidence="1">The sequence shown here is derived from an EMBL/GenBank/DDBJ whole genome shotgun (WGS) entry which is preliminary data.</text>
</comment>
<dbReference type="InterPro" id="IPR015421">
    <property type="entry name" value="PyrdxlP-dep_Trfase_major"/>
</dbReference>
<evidence type="ECO:0000313" key="2">
    <source>
        <dbReference type="Proteomes" id="UP000298860"/>
    </source>
</evidence>
<dbReference type="PANTHER" id="PTHR43799">
    <property type="entry name" value="AMINOTRANSFERASE, PUTATIVE-RELATED"/>
    <property type="match status" value="1"/>
</dbReference>
<accession>A0A4D4JCI4</accession>
<evidence type="ECO:0000313" key="1">
    <source>
        <dbReference type="EMBL" id="GDY32720.1"/>
    </source>
</evidence>
<organism evidence="1 2">
    <name type="scientific">Gandjariella thermophila</name>
    <dbReference type="NCBI Taxonomy" id="1931992"/>
    <lineage>
        <taxon>Bacteria</taxon>
        <taxon>Bacillati</taxon>
        <taxon>Actinomycetota</taxon>
        <taxon>Actinomycetes</taxon>
        <taxon>Pseudonocardiales</taxon>
        <taxon>Pseudonocardiaceae</taxon>
        <taxon>Gandjariella</taxon>
    </lineage>
</organism>
<dbReference type="Gene3D" id="3.90.1150.10">
    <property type="entry name" value="Aspartate Aminotransferase, domain 1"/>
    <property type="match status" value="1"/>
</dbReference>
<dbReference type="InterPro" id="IPR015422">
    <property type="entry name" value="PyrdxlP-dep_Trfase_small"/>
</dbReference>
<name>A0A4D4JCI4_9PSEU</name>
<keyword evidence="1" id="KW-0032">Aminotransferase</keyword>
<dbReference type="OrthoDB" id="199743at2"/>
<dbReference type="GO" id="GO:0004069">
    <property type="term" value="F:L-aspartate:2-oxoglutarate aminotransferase activity"/>
    <property type="evidence" value="ECO:0007669"/>
    <property type="project" value="InterPro"/>
</dbReference>
<dbReference type="Gene3D" id="3.40.640.10">
    <property type="entry name" value="Type I PLP-dependent aspartate aminotransferase-like (Major domain)"/>
    <property type="match status" value="1"/>
</dbReference>
<dbReference type="SUPFAM" id="SSF53383">
    <property type="entry name" value="PLP-dependent transferases"/>
    <property type="match status" value="1"/>
</dbReference>
<dbReference type="InterPro" id="IPR015424">
    <property type="entry name" value="PyrdxlP-dep_Trfase"/>
</dbReference>
<dbReference type="AlphaFoldDB" id="A0A4D4JCI4"/>
<dbReference type="RefSeq" id="WP_137815723.1">
    <property type="nucleotide sequence ID" value="NZ_BJFL01000028.1"/>
</dbReference>
<protein>
    <submittedName>
        <fullName evidence="1">Putative aminotransferase</fullName>
    </submittedName>
</protein>
<gene>
    <name evidence="1" type="ORF">GTS_43530</name>
</gene>
<proteinExistence type="predicted"/>
<dbReference type="Pfam" id="PF12897">
    <property type="entry name" value="Asp_aminotransf"/>
    <property type="match status" value="1"/>
</dbReference>
<keyword evidence="1" id="KW-0808">Transferase</keyword>
<dbReference type="PANTHER" id="PTHR43799:SF1">
    <property type="entry name" value="ASPARTATE AMINOTRANSFERASE"/>
    <property type="match status" value="1"/>
</dbReference>
<keyword evidence="2" id="KW-1185">Reference proteome</keyword>